<evidence type="ECO:0000313" key="4">
    <source>
        <dbReference type="EMBL" id="KOB65394.1"/>
    </source>
</evidence>
<organism evidence="4 5">
    <name type="scientific">Operophtera brumata</name>
    <name type="common">Winter moth</name>
    <name type="synonym">Phalaena brumata</name>
    <dbReference type="NCBI Taxonomy" id="104452"/>
    <lineage>
        <taxon>Eukaryota</taxon>
        <taxon>Metazoa</taxon>
        <taxon>Ecdysozoa</taxon>
        <taxon>Arthropoda</taxon>
        <taxon>Hexapoda</taxon>
        <taxon>Insecta</taxon>
        <taxon>Pterygota</taxon>
        <taxon>Neoptera</taxon>
        <taxon>Endopterygota</taxon>
        <taxon>Lepidoptera</taxon>
        <taxon>Glossata</taxon>
        <taxon>Ditrysia</taxon>
        <taxon>Geometroidea</taxon>
        <taxon>Geometridae</taxon>
        <taxon>Larentiinae</taxon>
        <taxon>Operophtera</taxon>
    </lineage>
</organism>
<dbReference type="GO" id="GO:0016616">
    <property type="term" value="F:oxidoreductase activity, acting on the CH-OH group of donors, NAD or NADP as acceptor"/>
    <property type="evidence" value="ECO:0007669"/>
    <property type="project" value="TreeGrafter"/>
</dbReference>
<dbReference type="STRING" id="104452.A0A0L7KQW0"/>
<proteinExistence type="inferred from homology"/>
<dbReference type="Proteomes" id="UP000037510">
    <property type="component" value="Unassembled WGS sequence"/>
</dbReference>
<evidence type="ECO:0000256" key="2">
    <source>
        <dbReference type="ARBA" id="ARBA00023002"/>
    </source>
</evidence>
<keyword evidence="2" id="KW-0560">Oxidoreductase</keyword>
<evidence type="ECO:0000256" key="3">
    <source>
        <dbReference type="RuleBase" id="RU000363"/>
    </source>
</evidence>
<accession>A0A0L7KQW0</accession>
<dbReference type="Pfam" id="PF00106">
    <property type="entry name" value="adh_short"/>
    <property type="match status" value="1"/>
</dbReference>
<comment type="similarity">
    <text evidence="1 3">Belongs to the short-chain dehydrogenases/reductases (SDR) family.</text>
</comment>
<dbReference type="EMBL" id="JTDY01007189">
    <property type="protein sequence ID" value="KOB65394.1"/>
    <property type="molecule type" value="Genomic_DNA"/>
</dbReference>
<dbReference type="SUPFAM" id="SSF51735">
    <property type="entry name" value="NAD(P)-binding Rossmann-fold domains"/>
    <property type="match status" value="1"/>
</dbReference>
<reference evidence="4 5" key="1">
    <citation type="journal article" date="2015" name="Genome Biol. Evol.">
        <title>The genome of winter moth (Operophtera brumata) provides a genomic perspective on sexual dimorphism and phenology.</title>
        <authorList>
            <person name="Derks M.F."/>
            <person name="Smit S."/>
            <person name="Salis L."/>
            <person name="Schijlen E."/>
            <person name="Bossers A."/>
            <person name="Mateman C."/>
            <person name="Pijl A.S."/>
            <person name="de Ridder D."/>
            <person name="Groenen M.A."/>
            <person name="Visser M.E."/>
            <person name="Megens H.J."/>
        </authorList>
    </citation>
    <scope>NUCLEOTIDE SEQUENCE [LARGE SCALE GENOMIC DNA]</scope>
    <source>
        <strain evidence="4">WM2013NL</strain>
        <tissue evidence="4">Head and thorax</tissue>
    </source>
</reference>
<evidence type="ECO:0000256" key="1">
    <source>
        <dbReference type="ARBA" id="ARBA00006484"/>
    </source>
</evidence>
<dbReference type="PANTHER" id="PTHR44229:SF8">
    <property type="entry name" value="ALCOHOL DEHYDROGENASE-RELATED"/>
    <property type="match status" value="1"/>
</dbReference>
<sequence>MAKDLKNKTVVITGGAEGIGFEIAENYLKKQVKTVILLDINEKQGVDSVKKLTTKYGEKKAVFIKCDVTKDLEAVSKKILDSFKHVDVLINNAGILNEQAIKKTIDINVTAVIEWSHKFWEHMRKDKEGNGGTIINLASIYGYRIDQFLPAYQASKFAVMGFTKSLGHEYNYKKSGVRVVAICPGFTETKLTSQPSGWDDLAADDFKDFLDGNSWQKVEAVGKAAVDVFEKADSGSAWLIEGSRPIAEVVLSALCR</sequence>
<dbReference type="InterPro" id="IPR002347">
    <property type="entry name" value="SDR_fam"/>
</dbReference>
<comment type="caution">
    <text evidence="4">The sequence shown here is derived from an EMBL/GenBank/DDBJ whole genome shotgun (WGS) entry which is preliminary data.</text>
</comment>
<dbReference type="AlphaFoldDB" id="A0A0L7KQW0"/>
<name>A0A0L7KQW0_OPEBR</name>
<dbReference type="GO" id="GO:0005737">
    <property type="term" value="C:cytoplasm"/>
    <property type="evidence" value="ECO:0007669"/>
    <property type="project" value="TreeGrafter"/>
</dbReference>
<dbReference type="Gene3D" id="3.40.50.720">
    <property type="entry name" value="NAD(P)-binding Rossmann-like Domain"/>
    <property type="match status" value="1"/>
</dbReference>
<dbReference type="PANTHER" id="PTHR44229">
    <property type="entry name" value="15-HYDROXYPROSTAGLANDIN DEHYDROGENASE [NAD(+)]"/>
    <property type="match status" value="1"/>
</dbReference>
<dbReference type="InterPro" id="IPR036291">
    <property type="entry name" value="NAD(P)-bd_dom_sf"/>
</dbReference>
<keyword evidence="5" id="KW-1185">Reference proteome</keyword>
<protein>
    <submittedName>
        <fullName evidence="4">Alcohol dehydrogenase</fullName>
    </submittedName>
</protein>
<gene>
    <name evidence="4" type="ORF">OBRU01_21951</name>
</gene>
<dbReference type="PRINTS" id="PR00080">
    <property type="entry name" value="SDRFAMILY"/>
</dbReference>
<evidence type="ECO:0000313" key="5">
    <source>
        <dbReference type="Proteomes" id="UP000037510"/>
    </source>
</evidence>
<dbReference type="PRINTS" id="PR00081">
    <property type="entry name" value="GDHRDH"/>
</dbReference>